<dbReference type="Gene3D" id="3.60.21.70">
    <property type="entry name" value="PhoD-like phosphatase"/>
    <property type="match status" value="1"/>
</dbReference>
<feature type="domain" description="PhoD-like phosphatase metallophosphatase" evidence="1">
    <location>
        <begin position="73"/>
        <end position="343"/>
    </location>
</feature>
<reference evidence="2 3" key="1">
    <citation type="submission" date="2019-02" db="EMBL/GenBank/DDBJ databases">
        <title>Deep-cultivation of Planctomycetes and their phenomic and genomic characterization uncovers novel biology.</title>
        <authorList>
            <person name="Wiegand S."/>
            <person name="Jogler M."/>
            <person name="Boedeker C."/>
            <person name="Pinto D."/>
            <person name="Vollmers J."/>
            <person name="Rivas-Marin E."/>
            <person name="Kohn T."/>
            <person name="Peeters S.H."/>
            <person name="Heuer A."/>
            <person name="Rast P."/>
            <person name="Oberbeckmann S."/>
            <person name="Bunk B."/>
            <person name="Jeske O."/>
            <person name="Meyerdierks A."/>
            <person name="Storesund J.E."/>
            <person name="Kallscheuer N."/>
            <person name="Luecker S."/>
            <person name="Lage O.M."/>
            <person name="Pohl T."/>
            <person name="Merkel B.J."/>
            <person name="Hornburger P."/>
            <person name="Mueller R.-W."/>
            <person name="Bruemmer F."/>
            <person name="Labrenz M."/>
            <person name="Spormann A.M."/>
            <person name="Op den Camp H."/>
            <person name="Overmann J."/>
            <person name="Amann R."/>
            <person name="Jetten M.S.M."/>
            <person name="Mascher T."/>
            <person name="Medema M.H."/>
            <person name="Devos D.P."/>
            <person name="Kaster A.-K."/>
            <person name="Ovreas L."/>
            <person name="Rohde M."/>
            <person name="Galperin M.Y."/>
            <person name="Jogler C."/>
        </authorList>
    </citation>
    <scope>NUCLEOTIDE SEQUENCE [LARGE SCALE GENOMIC DNA]</scope>
    <source>
        <strain evidence="2 3">ETA_A8</strain>
    </source>
</reference>
<gene>
    <name evidence="2" type="ORF">ETAA8_22690</name>
</gene>
<dbReference type="CDD" id="cd07389">
    <property type="entry name" value="MPP_PhoD"/>
    <property type="match status" value="1"/>
</dbReference>
<keyword evidence="3" id="KW-1185">Reference proteome</keyword>
<accession>A0A517YAE2</accession>
<proteinExistence type="predicted"/>
<dbReference type="InterPro" id="IPR018946">
    <property type="entry name" value="PhoD-like_MPP"/>
</dbReference>
<name>A0A517YAE2_9BACT</name>
<dbReference type="Proteomes" id="UP000315017">
    <property type="component" value="Chromosome"/>
</dbReference>
<dbReference type="InterPro" id="IPR038607">
    <property type="entry name" value="PhoD-like_sf"/>
</dbReference>
<organism evidence="2 3">
    <name type="scientific">Anatilimnocola aggregata</name>
    <dbReference type="NCBI Taxonomy" id="2528021"/>
    <lineage>
        <taxon>Bacteria</taxon>
        <taxon>Pseudomonadati</taxon>
        <taxon>Planctomycetota</taxon>
        <taxon>Planctomycetia</taxon>
        <taxon>Pirellulales</taxon>
        <taxon>Pirellulaceae</taxon>
        <taxon>Anatilimnocola</taxon>
    </lineage>
</organism>
<dbReference type="InterPro" id="IPR029052">
    <property type="entry name" value="Metallo-depent_PP-like"/>
</dbReference>
<dbReference type="PANTHER" id="PTHR33987:SF1">
    <property type="entry name" value="CALCINEURIN-LIKE METALLO-PHOSPHOESTERASE SUPERFAMILY PROTEIN"/>
    <property type="match status" value="1"/>
</dbReference>
<dbReference type="SUPFAM" id="SSF56300">
    <property type="entry name" value="Metallo-dependent phosphatases"/>
    <property type="match status" value="1"/>
</dbReference>
<dbReference type="EMBL" id="CP036274">
    <property type="protein sequence ID" value="QDU27184.1"/>
    <property type="molecule type" value="Genomic_DNA"/>
</dbReference>
<dbReference type="Pfam" id="PF09423">
    <property type="entry name" value="PhoD"/>
    <property type="match status" value="1"/>
</dbReference>
<sequence length="405" mass="45959">MWIFVNSMNCSIANKCPWIAFFLKQFSMRNRTPWWRPWGLFIAAIAIWNQGSGPAHAQQPFAAEPLSRVAFGSCAKQDKPQLIWDAVIETKPQLFLFLGDNIYGDTQDMQVLRDKWNLLGAQPGYQRLKETCRILATWDDHDYGANDAGADYPKKHESQQIFHDFFGVPEDSPRRKHEGVYHAQVFGPLGKRVQIMLLDVRYFRSPLVKGFKPGEPGDGYRGVYLPNDDPAATILGEAQWKWLAEQLRLPAELRLICSGTQILPDEHGSECWANFPRERKRLFQTIRESQAKGVVLLSGDRHLAEVMKLGPEEAGIGYPLVEVTSSSLNAPSGNVTKAGVRFANEINRYRVGLTYFDINFGNVLIDWEQADPLVRVQIREEQGQVVLQQRILLSQLQPSQPPANK</sequence>
<dbReference type="AlphaFoldDB" id="A0A517YAE2"/>
<dbReference type="PANTHER" id="PTHR33987">
    <property type="entry name" value="CALCINEURIN-LIKE METALLO-PHOSPHOESTERASE SUPERFAMILY PROTEIN"/>
    <property type="match status" value="1"/>
</dbReference>
<protein>
    <submittedName>
        <fullName evidence="2">PhoD-like phosphatase</fullName>
    </submittedName>
</protein>
<evidence type="ECO:0000313" key="3">
    <source>
        <dbReference type="Proteomes" id="UP000315017"/>
    </source>
</evidence>
<evidence type="ECO:0000259" key="1">
    <source>
        <dbReference type="Pfam" id="PF09423"/>
    </source>
</evidence>
<dbReference type="KEGG" id="aagg:ETAA8_22690"/>
<evidence type="ECO:0000313" key="2">
    <source>
        <dbReference type="EMBL" id="QDU27184.1"/>
    </source>
</evidence>